<evidence type="ECO:0000256" key="5">
    <source>
        <dbReference type="ARBA" id="ARBA00023242"/>
    </source>
</evidence>
<proteinExistence type="inferred from homology"/>
<protein>
    <recommendedName>
        <fullName evidence="6">DNA sliding clamp PCNA</fullName>
    </recommendedName>
</protein>
<evidence type="ECO:0000256" key="2">
    <source>
        <dbReference type="ARBA" id="ARBA00010462"/>
    </source>
</evidence>
<gene>
    <name evidence="10" type="ORF">PPAR00522_LOCUS1929</name>
</gene>
<dbReference type="Pfam" id="PF00705">
    <property type="entry name" value="PCNA_N"/>
    <property type="match status" value="1"/>
</dbReference>
<name>A0A6U0TM54_9CHLO</name>
<evidence type="ECO:0000313" key="10">
    <source>
        <dbReference type="EMBL" id="CAD8765541.1"/>
    </source>
</evidence>
<dbReference type="Gene3D" id="3.10.150.10">
    <property type="entry name" value="DNA Polymerase III, subunit A, domain 2"/>
    <property type="match status" value="2"/>
</dbReference>
<reference evidence="10" key="1">
    <citation type="submission" date="2021-01" db="EMBL/GenBank/DDBJ databases">
        <authorList>
            <person name="Corre E."/>
            <person name="Pelletier E."/>
            <person name="Niang G."/>
            <person name="Scheremetjew M."/>
            <person name="Finn R."/>
            <person name="Kale V."/>
            <person name="Holt S."/>
            <person name="Cochrane G."/>
            <person name="Meng A."/>
            <person name="Brown T."/>
            <person name="Cohen L."/>
        </authorList>
    </citation>
    <scope>NUCLEOTIDE SEQUENCE</scope>
    <source>
        <strain evidence="10">SAG 63-3</strain>
    </source>
</reference>
<keyword evidence="4 7" id="KW-0238">DNA-binding</keyword>
<sequence>MFEARLTQASLLKKLVDALKELIQEANFNVSNTGMCLQAMDTSHVCLVAFMLREDGFDGNPGFRCDRDMSLGMHLTNLSKILKCAANDDSVTLKAEDDGDVLSLTFESPSHDRSSNFDLKLMDIDAEHLGIPDQEYAAEITMSASEYQRICRDLATIGDTVQITATKNGVKFSTSGDVGTASITLKQNTSSEKAEEHTRIQLNEAVSLTFALRYLNNFAKATPLASQVKLSLAKDIPIVVEYQINDIGFLKYYLAPKIEDNDEGNADDGDSN</sequence>
<dbReference type="PROSITE" id="PS01251">
    <property type="entry name" value="PCNA_1"/>
    <property type="match status" value="1"/>
</dbReference>
<feature type="domain" description="Proliferating cell nuclear antigen PCNA C-terminal" evidence="9">
    <location>
        <begin position="130"/>
        <end position="257"/>
    </location>
</feature>
<dbReference type="InterPro" id="IPR022649">
    <property type="entry name" value="Pr_cel_nuc_antig_C"/>
</dbReference>
<dbReference type="EMBL" id="HBFM01003345">
    <property type="protein sequence ID" value="CAD8765541.1"/>
    <property type="molecule type" value="Transcribed_RNA"/>
</dbReference>
<dbReference type="PRINTS" id="PR00339">
    <property type="entry name" value="PCNACYCLIN"/>
</dbReference>
<dbReference type="AlphaFoldDB" id="A0A6U0TM54"/>
<dbReference type="InterPro" id="IPR000730">
    <property type="entry name" value="Pr_cel_nuc_antig"/>
</dbReference>
<dbReference type="SUPFAM" id="SSF55979">
    <property type="entry name" value="DNA clamp"/>
    <property type="match status" value="2"/>
</dbReference>
<dbReference type="PROSITE" id="PS00293">
    <property type="entry name" value="PCNA_2"/>
    <property type="match status" value="1"/>
</dbReference>
<dbReference type="Pfam" id="PF02747">
    <property type="entry name" value="PCNA_C"/>
    <property type="match status" value="1"/>
</dbReference>
<dbReference type="GO" id="GO:0043626">
    <property type="term" value="C:PCNA complex"/>
    <property type="evidence" value="ECO:0007669"/>
    <property type="project" value="TreeGrafter"/>
</dbReference>
<accession>A0A6U0TM54</accession>
<dbReference type="GO" id="GO:0006272">
    <property type="term" value="P:leading strand elongation"/>
    <property type="evidence" value="ECO:0007669"/>
    <property type="project" value="TreeGrafter"/>
</dbReference>
<dbReference type="PANTHER" id="PTHR11352">
    <property type="entry name" value="PROLIFERATING CELL NUCLEAR ANTIGEN"/>
    <property type="match status" value="1"/>
</dbReference>
<evidence type="ECO:0000256" key="4">
    <source>
        <dbReference type="ARBA" id="ARBA00023125"/>
    </source>
</evidence>
<dbReference type="HAMAP" id="MF_00317">
    <property type="entry name" value="DNApol_clamp_arch"/>
    <property type="match status" value="1"/>
</dbReference>
<evidence type="ECO:0000256" key="7">
    <source>
        <dbReference type="RuleBase" id="RU003671"/>
    </source>
</evidence>
<dbReference type="GO" id="GO:0006298">
    <property type="term" value="P:mismatch repair"/>
    <property type="evidence" value="ECO:0007669"/>
    <property type="project" value="TreeGrafter"/>
</dbReference>
<keyword evidence="3 7" id="KW-0235">DNA replication</keyword>
<comment type="function">
    <text evidence="6">This protein is an auxiliary protein of DNA polymerase delta and is involved in the control of eukaryotic DNA replication by increasing the polymerase's processivity during elongation of the leading strand.</text>
</comment>
<dbReference type="InterPro" id="IPR046938">
    <property type="entry name" value="DNA_clamp_sf"/>
</dbReference>
<organism evidence="10">
    <name type="scientific">Polytomella parva</name>
    <dbReference type="NCBI Taxonomy" id="51329"/>
    <lineage>
        <taxon>Eukaryota</taxon>
        <taxon>Viridiplantae</taxon>
        <taxon>Chlorophyta</taxon>
        <taxon>core chlorophytes</taxon>
        <taxon>Chlorophyceae</taxon>
        <taxon>CS clade</taxon>
        <taxon>Chlamydomonadales</taxon>
        <taxon>Chlamydomonadaceae</taxon>
        <taxon>Polytomella</taxon>
    </lineage>
</organism>
<dbReference type="GO" id="GO:0003677">
    <property type="term" value="F:DNA binding"/>
    <property type="evidence" value="ECO:0007669"/>
    <property type="project" value="UniProtKB-KW"/>
</dbReference>
<comment type="subcellular location">
    <subcellularLocation>
        <location evidence="1 6">Nucleus</location>
    </subcellularLocation>
</comment>
<dbReference type="NCBIfam" id="TIGR00590">
    <property type="entry name" value="pcna"/>
    <property type="match status" value="1"/>
</dbReference>
<dbReference type="FunFam" id="3.10.150.10:FF:000008">
    <property type="entry name" value="Proliferating cell nuclear antigen"/>
    <property type="match status" value="1"/>
</dbReference>
<dbReference type="GO" id="GO:0030337">
    <property type="term" value="F:DNA polymerase processivity factor activity"/>
    <property type="evidence" value="ECO:0007669"/>
    <property type="project" value="InterPro"/>
</dbReference>
<evidence type="ECO:0000259" key="9">
    <source>
        <dbReference type="Pfam" id="PF02747"/>
    </source>
</evidence>
<dbReference type="FunFam" id="3.10.150.10:FF:000006">
    <property type="entry name" value="Proliferating cell nuclear antigen"/>
    <property type="match status" value="1"/>
</dbReference>
<comment type="similarity">
    <text evidence="2 7">Belongs to the PCNA family.</text>
</comment>
<dbReference type="InterPro" id="IPR022648">
    <property type="entry name" value="Pr_cel_nuc_antig_N"/>
</dbReference>
<evidence type="ECO:0000256" key="3">
    <source>
        <dbReference type="ARBA" id="ARBA00022705"/>
    </source>
</evidence>
<evidence type="ECO:0000256" key="1">
    <source>
        <dbReference type="ARBA" id="ARBA00004123"/>
    </source>
</evidence>
<evidence type="ECO:0000259" key="8">
    <source>
        <dbReference type="Pfam" id="PF00705"/>
    </source>
</evidence>
<evidence type="ECO:0000256" key="6">
    <source>
        <dbReference type="RuleBase" id="RU000641"/>
    </source>
</evidence>
<dbReference type="CDD" id="cd00577">
    <property type="entry name" value="PCNA"/>
    <property type="match status" value="1"/>
</dbReference>
<feature type="domain" description="Proliferating cell nuclear antigen PCNA N-terminal" evidence="8">
    <location>
        <begin position="1"/>
        <end position="126"/>
    </location>
</feature>
<dbReference type="GO" id="GO:0006275">
    <property type="term" value="P:regulation of DNA replication"/>
    <property type="evidence" value="ECO:0007669"/>
    <property type="project" value="InterPro"/>
</dbReference>
<keyword evidence="5 6" id="KW-0539">Nucleus</keyword>
<dbReference type="GO" id="GO:0019985">
    <property type="term" value="P:translesion synthesis"/>
    <property type="evidence" value="ECO:0007669"/>
    <property type="project" value="TreeGrafter"/>
</dbReference>
<dbReference type="PANTHER" id="PTHR11352:SF0">
    <property type="entry name" value="PROLIFERATING CELL NUCLEAR ANTIGEN"/>
    <property type="match status" value="1"/>
</dbReference>
<dbReference type="InterPro" id="IPR022659">
    <property type="entry name" value="Pr_cel_nuc_antig_CS"/>
</dbReference>